<dbReference type="EnsemblProtists" id="EOD19771">
    <property type="protein sequence ID" value="EOD19771"/>
    <property type="gene ID" value="EMIHUDRAFT_444838"/>
</dbReference>
<dbReference type="PANTHER" id="PTHR10430">
    <property type="entry name" value="PEROXIREDOXIN"/>
    <property type="match status" value="1"/>
</dbReference>
<keyword evidence="6" id="KW-0676">Redox-active center</keyword>
<feature type="domain" description="Redoxin" evidence="7">
    <location>
        <begin position="69"/>
        <end position="218"/>
    </location>
</feature>
<dbReference type="GO" id="GO:0034599">
    <property type="term" value="P:cellular response to oxidative stress"/>
    <property type="evidence" value="ECO:0007669"/>
    <property type="project" value="InterPro"/>
</dbReference>
<dbReference type="KEGG" id="ehx:EMIHUDRAFT_432312"/>
<keyword evidence="3 6" id="KW-0049">Antioxidant</keyword>
<dbReference type="KEGG" id="ehx:EMIHUDRAFT_444838"/>
<evidence type="ECO:0000256" key="1">
    <source>
        <dbReference type="ARBA" id="ARBA00010505"/>
    </source>
</evidence>
<dbReference type="CDD" id="cd03013">
    <property type="entry name" value="PRX5_like"/>
    <property type="match status" value="1"/>
</dbReference>
<dbReference type="STRING" id="2903.R1E9P5"/>
<dbReference type="PaxDb" id="2903-EOD18202"/>
<keyword evidence="4 6" id="KW-0560">Oxidoreductase</keyword>
<keyword evidence="9" id="KW-1185">Reference proteome</keyword>
<proteinExistence type="inferred from homology"/>
<evidence type="ECO:0000256" key="3">
    <source>
        <dbReference type="ARBA" id="ARBA00022862"/>
    </source>
</evidence>
<dbReference type="PANTHER" id="PTHR10430:SF16">
    <property type="entry name" value="PEROXIREDOXIN-5, MITOCHONDRIAL"/>
    <property type="match status" value="1"/>
</dbReference>
<reference evidence="8" key="2">
    <citation type="submission" date="2024-10" db="UniProtKB">
        <authorList>
            <consortium name="EnsemblProtists"/>
        </authorList>
    </citation>
    <scope>IDENTIFICATION</scope>
</reference>
<dbReference type="Gene3D" id="3.40.30.10">
    <property type="entry name" value="Glutaredoxin"/>
    <property type="match status" value="1"/>
</dbReference>
<dbReference type="GO" id="GO:0005739">
    <property type="term" value="C:mitochondrion"/>
    <property type="evidence" value="ECO:0007669"/>
    <property type="project" value="TreeGrafter"/>
</dbReference>
<dbReference type="RefSeq" id="XP_005770631.1">
    <property type="nucleotide sequence ID" value="XM_005770574.1"/>
</dbReference>
<dbReference type="AlphaFoldDB" id="A0A0D3J8D6"/>
<evidence type="ECO:0000259" key="7">
    <source>
        <dbReference type="Pfam" id="PF08534"/>
    </source>
</evidence>
<keyword evidence="2 6" id="KW-0575">Peroxidase</keyword>
<evidence type="ECO:0000256" key="6">
    <source>
        <dbReference type="RuleBase" id="RU366011"/>
    </source>
</evidence>
<dbReference type="InterPro" id="IPR013740">
    <property type="entry name" value="Redoxin"/>
</dbReference>
<comment type="similarity">
    <text evidence="1 6">Belongs to the peroxiredoxin family. Prx5 subfamily.</text>
</comment>
<reference evidence="9" key="1">
    <citation type="journal article" date="2013" name="Nature">
        <title>Pan genome of the phytoplankton Emiliania underpins its global distribution.</title>
        <authorList>
            <person name="Read B.A."/>
            <person name="Kegel J."/>
            <person name="Klute M.J."/>
            <person name="Kuo A."/>
            <person name="Lefebvre S.C."/>
            <person name="Maumus F."/>
            <person name="Mayer C."/>
            <person name="Miller J."/>
            <person name="Monier A."/>
            <person name="Salamov A."/>
            <person name="Young J."/>
            <person name="Aguilar M."/>
            <person name="Claverie J.M."/>
            <person name="Frickenhaus S."/>
            <person name="Gonzalez K."/>
            <person name="Herman E.K."/>
            <person name="Lin Y.C."/>
            <person name="Napier J."/>
            <person name="Ogata H."/>
            <person name="Sarno A.F."/>
            <person name="Shmutz J."/>
            <person name="Schroeder D."/>
            <person name="de Vargas C."/>
            <person name="Verret F."/>
            <person name="von Dassow P."/>
            <person name="Valentin K."/>
            <person name="Van de Peer Y."/>
            <person name="Wheeler G."/>
            <person name="Dacks J.B."/>
            <person name="Delwiche C.F."/>
            <person name="Dyhrman S.T."/>
            <person name="Glockner G."/>
            <person name="John U."/>
            <person name="Richards T."/>
            <person name="Worden A.Z."/>
            <person name="Zhang X."/>
            <person name="Grigoriev I.V."/>
            <person name="Allen A.E."/>
            <person name="Bidle K."/>
            <person name="Borodovsky M."/>
            <person name="Bowler C."/>
            <person name="Brownlee C."/>
            <person name="Cock J.M."/>
            <person name="Elias M."/>
            <person name="Gladyshev V.N."/>
            <person name="Groth M."/>
            <person name="Guda C."/>
            <person name="Hadaegh A."/>
            <person name="Iglesias-Rodriguez M.D."/>
            <person name="Jenkins J."/>
            <person name="Jones B.M."/>
            <person name="Lawson T."/>
            <person name="Leese F."/>
            <person name="Lindquist E."/>
            <person name="Lobanov A."/>
            <person name="Lomsadze A."/>
            <person name="Malik S.B."/>
            <person name="Marsh M.E."/>
            <person name="Mackinder L."/>
            <person name="Mock T."/>
            <person name="Mueller-Roeber B."/>
            <person name="Pagarete A."/>
            <person name="Parker M."/>
            <person name="Probert I."/>
            <person name="Quesneville H."/>
            <person name="Raines C."/>
            <person name="Rensing S.A."/>
            <person name="Riano-Pachon D.M."/>
            <person name="Richier S."/>
            <person name="Rokitta S."/>
            <person name="Shiraiwa Y."/>
            <person name="Soanes D.M."/>
            <person name="van der Giezen M."/>
            <person name="Wahlund T.M."/>
            <person name="Williams B."/>
            <person name="Wilson W."/>
            <person name="Wolfe G."/>
            <person name="Wurch L.L."/>
        </authorList>
    </citation>
    <scope>NUCLEOTIDE SEQUENCE</scope>
</reference>
<evidence type="ECO:0000256" key="4">
    <source>
        <dbReference type="ARBA" id="ARBA00023002"/>
    </source>
</evidence>
<dbReference type="InterPro" id="IPR036249">
    <property type="entry name" value="Thioredoxin-like_sf"/>
</dbReference>
<evidence type="ECO:0000256" key="5">
    <source>
        <dbReference type="PIRSR" id="PIRSR637944-1"/>
    </source>
</evidence>
<dbReference type="InterPro" id="IPR037944">
    <property type="entry name" value="PRX5-like"/>
</dbReference>
<dbReference type="GO" id="GO:0008379">
    <property type="term" value="F:thioredoxin peroxidase activity"/>
    <property type="evidence" value="ECO:0007669"/>
    <property type="project" value="InterPro"/>
</dbReference>
<dbReference type="GeneID" id="19046203"/>
<dbReference type="Pfam" id="PF08534">
    <property type="entry name" value="Redoxin"/>
    <property type="match status" value="1"/>
</dbReference>
<dbReference type="eggNOG" id="KOG0541">
    <property type="taxonomic scope" value="Eukaryota"/>
</dbReference>
<dbReference type="HOGENOM" id="CLU_974643_0_0_1"/>
<evidence type="ECO:0000313" key="8">
    <source>
        <dbReference type="EnsemblProtists" id="EOD19771"/>
    </source>
</evidence>
<dbReference type="GeneID" id="17265317"/>
<comment type="function">
    <text evidence="6">Thiol-specific peroxidase that catalyzes the reduction of hydrogen peroxide and organic hydroperoxides to water and alcohols, respectively. Plays a role in cell protection against oxidative stress by detoxifying peroxides.</text>
</comment>
<dbReference type="GO" id="GO:0005777">
    <property type="term" value="C:peroxisome"/>
    <property type="evidence" value="ECO:0007669"/>
    <property type="project" value="TreeGrafter"/>
</dbReference>
<feature type="active site" description="Cysteine sulfenic acid (-SOH) intermediate" evidence="5">
    <location>
        <position position="91"/>
    </location>
</feature>
<dbReference type="EnsemblProtists" id="EOD18202">
    <property type="protein sequence ID" value="EOD18202"/>
    <property type="gene ID" value="EMIHUDRAFT_432312"/>
</dbReference>
<evidence type="ECO:0000313" key="9">
    <source>
        <dbReference type="Proteomes" id="UP000013827"/>
    </source>
</evidence>
<name>A0A0D3J8D6_EMIH1</name>
<evidence type="ECO:0000256" key="2">
    <source>
        <dbReference type="ARBA" id="ARBA00022559"/>
    </source>
</evidence>
<dbReference type="SUPFAM" id="SSF52833">
    <property type="entry name" value="Thioredoxin-like"/>
    <property type="match status" value="1"/>
</dbReference>
<accession>A0A0D3J8D6</accession>
<dbReference type="GO" id="GO:0042744">
    <property type="term" value="P:hydrogen peroxide catabolic process"/>
    <property type="evidence" value="ECO:0007669"/>
    <property type="project" value="TreeGrafter"/>
</dbReference>
<organism evidence="8 9">
    <name type="scientific">Emiliania huxleyi (strain CCMP1516)</name>
    <dbReference type="NCBI Taxonomy" id="280463"/>
    <lineage>
        <taxon>Eukaryota</taxon>
        <taxon>Haptista</taxon>
        <taxon>Haptophyta</taxon>
        <taxon>Prymnesiophyceae</taxon>
        <taxon>Isochrysidales</taxon>
        <taxon>Noelaerhabdaceae</taxon>
        <taxon>Emiliania</taxon>
    </lineage>
</organism>
<sequence length="286" mass="29806">MWTIGALSAAAVRLPACGSKPSSSRGSPIVMATMQAEQVAVGDDFPNVPITLVTDGCAAEDNCPLLDSSTDLFSSGRNVLVGMPGAFTPTCTDEHLPGYIRGAGKFRSLGVSTVAVVTTNDRFLLTAWKRAMSACLRAEGKASLDGMVSMLADKDADLIKALGVAYNSKLDTKANKFFQLNAGIRSKRFALVVEEGRVAHVAVDEGETDLDATSAESILAWLEERGRASRPSKTRSALQPTLEAEGPGKAAWGAALVASLVGLVASQEGVVAGGGVSFRELVEGLF</sequence>
<dbReference type="RefSeq" id="XP_005772200.1">
    <property type="nucleotide sequence ID" value="XM_005772143.1"/>
</dbReference>
<protein>
    <recommendedName>
        <fullName evidence="7">Redoxin domain-containing protein</fullName>
    </recommendedName>
</protein>
<dbReference type="Proteomes" id="UP000013827">
    <property type="component" value="Unassembled WGS sequence"/>
</dbReference>
<dbReference type="GO" id="GO:0045454">
    <property type="term" value="P:cell redox homeostasis"/>
    <property type="evidence" value="ECO:0007669"/>
    <property type="project" value="TreeGrafter"/>
</dbReference>